<dbReference type="GO" id="GO:0005669">
    <property type="term" value="C:transcription factor TFIID complex"/>
    <property type="evidence" value="ECO:0007669"/>
    <property type="project" value="InterPro"/>
</dbReference>
<name>A0AAD2A1U2_9LAMI</name>
<dbReference type="GO" id="GO:0004402">
    <property type="term" value="F:histone acetyltransferase activity"/>
    <property type="evidence" value="ECO:0007669"/>
    <property type="project" value="InterPro"/>
</dbReference>
<reference evidence="1" key="1">
    <citation type="submission" date="2023-05" db="EMBL/GenBank/DDBJ databases">
        <authorList>
            <person name="Huff M."/>
        </authorList>
    </citation>
    <scope>NUCLEOTIDE SEQUENCE</scope>
</reference>
<dbReference type="GO" id="GO:0051123">
    <property type="term" value="P:RNA polymerase II preinitiation complex assembly"/>
    <property type="evidence" value="ECO:0007669"/>
    <property type="project" value="TreeGrafter"/>
</dbReference>
<sequence length="128" mass="13846">MYPSLPHLSQGAIFDDACLKGLNGFPDVVECSFVQSTVTELPFFASKDEEKIERLEITGIGDPFGLGLGFIYVRVTPKASISNAMVKKKTVIGKGSTVTGTDADLRTLSMEAAKEVVLLHPYVCMTMI</sequence>
<evidence type="ECO:0000313" key="1">
    <source>
        <dbReference type="EMBL" id="CAI9779984.1"/>
    </source>
</evidence>
<dbReference type="PANTHER" id="PTHR13900">
    <property type="entry name" value="TRANSCRIPTION INITIATION FACTOR TFIID"/>
    <property type="match status" value="1"/>
</dbReference>
<accession>A0AAD2A1U2</accession>
<keyword evidence="2" id="KW-1185">Reference proteome</keyword>
<protein>
    <submittedName>
        <fullName evidence="1">Uncharacterized protein</fullName>
    </submittedName>
</protein>
<dbReference type="AlphaFoldDB" id="A0AAD2A1U2"/>
<dbReference type="Proteomes" id="UP000834106">
    <property type="component" value="Chromosome 17"/>
</dbReference>
<dbReference type="InterPro" id="IPR040240">
    <property type="entry name" value="TAF1"/>
</dbReference>
<dbReference type="EMBL" id="OU503052">
    <property type="protein sequence ID" value="CAI9779984.1"/>
    <property type="molecule type" value="Genomic_DNA"/>
</dbReference>
<evidence type="ECO:0000313" key="2">
    <source>
        <dbReference type="Proteomes" id="UP000834106"/>
    </source>
</evidence>
<dbReference type="GO" id="GO:0016251">
    <property type="term" value="F:RNA polymerase II general transcription initiation factor activity"/>
    <property type="evidence" value="ECO:0007669"/>
    <property type="project" value="InterPro"/>
</dbReference>
<gene>
    <name evidence="1" type="ORF">FPE_LOCUS27414</name>
</gene>
<dbReference type="GO" id="GO:0017025">
    <property type="term" value="F:TBP-class protein binding"/>
    <property type="evidence" value="ECO:0007669"/>
    <property type="project" value="InterPro"/>
</dbReference>
<organism evidence="1 2">
    <name type="scientific">Fraxinus pennsylvanica</name>
    <dbReference type="NCBI Taxonomy" id="56036"/>
    <lineage>
        <taxon>Eukaryota</taxon>
        <taxon>Viridiplantae</taxon>
        <taxon>Streptophyta</taxon>
        <taxon>Embryophyta</taxon>
        <taxon>Tracheophyta</taxon>
        <taxon>Spermatophyta</taxon>
        <taxon>Magnoliopsida</taxon>
        <taxon>eudicotyledons</taxon>
        <taxon>Gunneridae</taxon>
        <taxon>Pentapetalae</taxon>
        <taxon>asterids</taxon>
        <taxon>lamiids</taxon>
        <taxon>Lamiales</taxon>
        <taxon>Oleaceae</taxon>
        <taxon>Oleeae</taxon>
        <taxon>Fraxinus</taxon>
    </lineage>
</organism>
<dbReference type="PANTHER" id="PTHR13900:SF0">
    <property type="entry name" value="TRANSCRIPTION INITIATION FACTOR TFIID SUBUNIT 1"/>
    <property type="match status" value="1"/>
</dbReference>
<proteinExistence type="predicted"/>